<protein>
    <submittedName>
        <fullName evidence="1">CLUMA_CG007861, isoform A</fullName>
    </submittedName>
</protein>
<evidence type="ECO:0000313" key="2">
    <source>
        <dbReference type="Proteomes" id="UP000183832"/>
    </source>
</evidence>
<name>A0A1J1I3K3_9DIPT</name>
<sequence>MFFFLSYDAIRTSKTVVSNLSTLKAAHYGNHVSPLKPQTMSFIYVELFCLWWGWKQKLIEKKVTNFL</sequence>
<dbReference type="AlphaFoldDB" id="A0A1J1I3K3"/>
<dbReference type="EMBL" id="CVRI01000038">
    <property type="protein sequence ID" value="CRK94346.1"/>
    <property type="molecule type" value="Genomic_DNA"/>
</dbReference>
<organism evidence="1 2">
    <name type="scientific">Clunio marinus</name>
    <dbReference type="NCBI Taxonomy" id="568069"/>
    <lineage>
        <taxon>Eukaryota</taxon>
        <taxon>Metazoa</taxon>
        <taxon>Ecdysozoa</taxon>
        <taxon>Arthropoda</taxon>
        <taxon>Hexapoda</taxon>
        <taxon>Insecta</taxon>
        <taxon>Pterygota</taxon>
        <taxon>Neoptera</taxon>
        <taxon>Endopterygota</taxon>
        <taxon>Diptera</taxon>
        <taxon>Nematocera</taxon>
        <taxon>Chironomoidea</taxon>
        <taxon>Chironomidae</taxon>
        <taxon>Clunio</taxon>
    </lineage>
</organism>
<dbReference type="Proteomes" id="UP000183832">
    <property type="component" value="Unassembled WGS sequence"/>
</dbReference>
<evidence type="ECO:0000313" key="1">
    <source>
        <dbReference type="EMBL" id="CRK94346.1"/>
    </source>
</evidence>
<accession>A0A1J1I3K3</accession>
<reference evidence="1 2" key="1">
    <citation type="submission" date="2015-04" db="EMBL/GenBank/DDBJ databases">
        <authorList>
            <person name="Syromyatnikov M.Y."/>
            <person name="Popov V.N."/>
        </authorList>
    </citation>
    <scope>NUCLEOTIDE SEQUENCE [LARGE SCALE GENOMIC DNA]</scope>
</reference>
<proteinExistence type="predicted"/>
<keyword evidence="2" id="KW-1185">Reference proteome</keyword>
<gene>
    <name evidence="1" type="ORF">CLUMA_CG007861</name>
</gene>